<comment type="caution">
    <text evidence="2">The sequence shown here is derived from an EMBL/GenBank/DDBJ whole genome shotgun (WGS) entry which is preliminary data.</text>
</comment>
<organism evidence="2 3">
    <name type="scientific">Seminavis robusta</name>
    <dbReference type="NCBI Taxonomy" id="568900"/>
    <lineage>
        <taxon>Eukaryota</taxon>
        <taxon>Sar</taxon>
        <taxon>Stramenopiles</taxon>
        <taxon>Ochrophyta</taxon>
        <taxon>Bacillariophyta</taxon>
        <taxon>Bacillariophyceae</taxon>
        <taxon>Bacillariophycidae</taxon>
        <taxon>Naviculales</taxon>
        <taxon>Naviculaceae</taxon>
        <taxon>Seminavis</taxon>
    </lineage>
</organism>
<dbReference type="Proteomes" id="UP001153069">
    <property type="component" value="Unassembled WGS sequence"/>
</dbReference>
<dbReference type="AlphaFoldDB" id="A0A9N8E052"/>
<keyword evidence="1" id="KW-0472">Membrane</keyword>
<name>A0A9N8E052_9STRA</name>
<evidence type="ECO:0000313" key="2">
    <source>
        <dbReference type="EMBL" id="CAB9512087.1"/>
    </source>
</evidence>
<gene>
    <name evidence="2" type="ORF">SEMRO_518_G158740.1</name>
</gene>
<accession>A0A9N8E052</accession>
<keyword evidence="1" id="KW-0812">Transmembrane</keyword>
<keyword evidence="3" id="KW-1185">Reference proteome</keyword>
<feature type="transmembrane region" description="Helical" evidence="1">
    <location>
        <begin position="20"/>
        <end position="38"/>
    </location>
</feature>
<evidence type="ECO:0000256" key="1">
    <source>
        <dbReference type="SAM" id="Phobius"/>
    </source>
</evidence>
<keyword evidence="1" id="KW-1133">Transmembrane helix</keyword>
<evidence type="ECO:0000313" key="3">
    <source>
        <dbReference type="Proteomes" id="UP001153069"/>
    </source>
</evidence>
<proteinExistence type="predicted"/>
<reference evidence="2" key="1">
    <citation type="submission" date="2020-06" db="EMBL/GenBank/DDBJ databases">
        <authorList>
            <consortium name="Plant Systems Biology data submission"/>
        </authorList>
    </citation>
    <scope>NUCLEOTIDE SEQUENCE</scope>
    <source>
        <strain evidence="2">D6</strain>
    </source>
</reference>
<protein>
    <submittedName>
        <fullName evidence="2">Uncharacterized protein</fullName>
    </submittedName>
</protein>
<sequence>MDEFGPISLCWQLLPVRIPAILHAALVIFPAILLCFSFKAISSFLWDFEQVPQTTEKKKNESEPVFGADDDESERLLELVLQGPSTFDLALHLLQSSEHRNVAEVALWNYSSHTTVKIMETPAVVQIFQALARLPNLQKVSISFNSPFPVAALTAFWRERKRQQQRFYYVRSWLFPLLRPGNCSINSTGLRQLKLYVVELAGSDPELQECCHEIKCSSNSLEQLEIRCDPSPTNGMNHRNSFQQRADAAVDEEATREWIEQRNHRLQQNEHALSLVLLALQHHPTLQEISLAASLPSSNNKKGHGPVVDSLIQMVQQNRQLQKLKLHLQQRRQLQTDNDGLEVGPLRPTIATDCNTWYFNPLVEALSQPSLNATSQLQSLHVTTNLEHLQHVPTNTGRSGVIEETLYSLKQSGAINSTAPWKKMLRNNYNLCRLVIGPWGNYDDDDDSFHSSDGYENDSVLMDDLIEDVDGVGVPASPGGEAKSQTTPLCCLEFYLGLNRQGRKRLLCDSTTTQEDWIRAVAQPRKGVNNRTKRYGLSNAFYWLSLNPSLIVTASKAR</sequence>
<dbReference type="EMBL" id="CAICTM010000517">
    <property type="protein sequence ID" value="CAB9512087.1"/>
    <property type="molecule type" value="Genomic_DNA"/>
</dbReference>